<comment type="similarity">
    <text evidence="1">Belongs to the short-chain dehydrogenases/reductases (SDR) family.</text>
</comment>
<dbReference type="Proteomes" id="UP000284057">
    <property type="component" value="Unassembled WGS sequence"/>
</dbReference>
<dbReference type="PANTHER" id="PTHR42760">
    <property type="entry name" value="SHORT-CHAIN DEHYDROGENASES/REDUCTASES FAMILY MEMBER"/>
    <property type="match status" value="1"/>
</dbReference>
<accession>A0A418KM00</accession>
<dbReference type="PRINTS" id="PR00080">
    <property type="entry name" value="SDRFAMILY"/>
</dbReference>
<gene>
    <name evidence="3" type="ORF">DY240_20100</name>
</gene>
<keyword evidence="4" id="KW-1185">Reference proteome</keyword>
<dbReference type="EMBL" id="QUAL01000184">
    <property type="protein sequence ID" value="RIQ18974.1"/>
    <property type="molecule type" value="Genomic_DNA"/>
</dbReference>
<organism evidence="3 4">
    <name type="scientific">Jiangella rhizosphaerae</name>
    <dbReference type="NCBI Taxonomy" id="2293569"/>
    <lineage>
        <taxon>Bacteria</taxon>
        <taxon>Bacillati</taxon>
        <taxon>Actinomycetota</taxon>
        <taxon>Actinomycetes</taxon>
        <taxon>Jiangellales</taxon>
        <taxon>Jiangellaceae</taxon>
        <taxon>Jiangella</taxon>
    </lineage>
</organism>
<dbReference type="PRINTS" id="PR00081">
    <property type="entry name" value="GDHRDH"/>
</dbReference>
<protein>
    <submittedName>
        <fullName evidence="3">SDR family oxidoreductase</fullName>
    </submittedName>
</protein>
<evidence type="ECO:0000313" key="4">
    <source>
        <dbReference type="Proteomes" id="UP000284057"/>
    </source>
</evidence>
<keyword evidence="2" id="KW-0560">Oxidoreductase</keyword>
<dbReference type="Gene3D" id="3.40.50.720">
    <property type="entry name" value="NAD(P)-binding Rossmann-like Domain"/>
    <property type="match status" value="1"/>
</dbReference>
<dbReference type="OrthoDB" id="286404at2"/>
<evidence type="ECO:0000256" key="1">
    <source>
        <dbReference type="ARBA" id="ARBA00006484"/>
    </source>
</evidence>
<comment type="caution">
    <text evidence="3">The sequence shown here is derived from an EMBL/GenBank/DDBJ whole genome shotgun (WGS) entry which is preliminary data.</text>
</comment>
<dbReference type="FunFam" id="3.40.50.720:FF:000084">
    <property type="entry name" value="Short-chain dehydrogenase reductase"/>
    <property type="match status" value="1"/>
</dbReference>
<dbReference type="InterPro" id="IPR002347">
    <property type="entry name" value="SDR_fam"/>
</dbReference>
<dbReference type="GO" id="GO:0016616">
    <property type="term" value="F:oxidoreductase activity, acting on the CH-OH group of donors, NAD or NADP as acceptor"/>
    <property type="evidence" value="ECO:0007669"/>
    <property type="project" value="TreeGrafter"/>
</dbReference>
<dbReference type="AlphaFoldDB" id="A0A418KM00"/>
<dbReference type="PANTHER" id="PTHR42760:SF5">
    <property type="entry name" value="2-DEHYDRO-3-DEOXY-D-GLUCONATE 5-DEHYDROGENASE"/>
    <property type="match status" value="1"/>
</dbReference>
<sequence length="257" mass="26663">MRPGVAGLFDLTGRVAVVTGARRGVGLAAAEALAMAGADIIGVSAGLESEGSDVQQRVSAAGRQFTPVCADLSDRTSVHELLRELRSLGPIDILVNDGGASAHEAGAERPPETWHHRIEVELTSQFVLSREVGAGMVRRGHGKVILTASPLSRQAGPAVPSYAVTTSGVAGLTRALAHEWAAHGVNVNAIAPGYIATEQTPATREDGGRRRPVDPRILAGRWGRAEDLGGATVFLSAPASDYVHGVVLPVDGGWLGR</sequence>
<name>A0A418KM00_9ACTN</name>
<reference evidence="3 4" key="1">
    <citation type="submission" date="2018-09" db="EMBL/GenBank/DDBJ databases">
        <title>Isolation, diversity and antifungal activity of actinobacteria from wheat.</title>
        <authorList>
            <person name="Han C."/>
        </authorList>
    </citation>
    <scope>NUCLEOTIDE SEQUENCE [LARGE SCALE GENOMIC DNA]</scope>
    <source>
        <strain evidence="3 4">NEAU-YY265</strain>
    </source>
</reference>
<dbReference type="Pfam" id="PF13561">
    <property type="entry name" value="adh_short_C2"/>
    <property type="match status" value="1"/>
</dbReference>
<dbReference type="InterPro" id="IPR036291">
    <property type="entry name" value="NAD(P)-bd_dom_sf"/>
</dbReference>
<dbReference type="SUPFAM" id="SSF51735">
    <property type="entry name" value="NAD(P)-binding Rossmann-fold domains"/>
    <property type="match status" value="1"/>
</dbReference>
<proteinExistence type="inferred from homology"/>
<evidence type="ECO:0000256" key="2">
    <source>
        <dbReference type="ARBA" id="ARBA00023002"/>
    </source>
</evidence>
<evidence type="ECO:0000313" key="3">
    <source>
        <dbReference type="EMBL" id="RIQ18974.1"/>
    </source>
</evidence>
<dbReference type="RefSeq" id="WP_119661632.1">
    <property type="nucleotide sequence ID" value="NZ_QUAL01000184.1"/>
</dbReference>